<dbReference type="EMBL" id="JAHWGI010000215">
    <property type="protein sequence ID" value="KAK3910936.1"/>
    <property type="molecule type" value="Genomic_DNA"/>
</dbReference>
<protein>
    <submittedName>
        <fullName evidence="2">Homeobox protein cut-like 1</fullName>
    </submittedName>
</protein>
<feature type="compositionally biased region" description="Low complexity" evidence="1">
    <location>
        <begin position="475"/>
        <end position="503"/>
    </location>
</feature>
<feature type="region of interest" description="Disordered" evidence="1">
    <location>
        <begin position="84"/>
        <end position="144"/>
    </location>
</feature>
<feature type="compositionally biased region" description="Basic and acidic residues" evidence="1">
    <location>
        <begin position="418"/>
        <end position="428"/>
    </location>
</feature>
<feature type="region of interest" description="Disordered" evidence="1">
    <location>
        <begin position="1"/>
        <end position="33"/>
    </location>
</feature>
<feature type="compositionally biased region" description="Polar residues" evidence="1">
    <location>
        <begin position="181"/>
        <end position="193"/>
    </location>
</feature>
<comment type="caution">
    <text evidence="2">The sequence shown here is derived from an EMBL/GenBank/DDBJ whole genome shotgun (WGS) entry which is preliminary data.</text>
</comment>
<accession>A0AAE1GY92</accession>
<feature type="region of interest" description="Disordered" evidence="1">
    <location>
        <begin position="168"/>
        <end position="539"/>
    </location>
</feature>
<feature type="compositionally biased region" description="Low complexity" evidence="1">
    <location>
        <begin position="311"/>
        <end position="323"/>
    </location>
</feature>
<dbReference type="AlphaFoldDB" id="A0AAE1GY92"/>
<keyword evidence="3" id="KW-1185">Reference proteome</keyword>
<dbReference type="PANTHER" id="PTHR47644">
    <property type="entry name" value="AGAP008221-PA"/>
    <property type="match status" value="1"/>
</dbReference>
<organism evidence="2 3">
    <name type="scientific">Frankliniella fusca</name>
    <dbReference type="NCBI Taxonomy" id="407009"/>
    <lineage>
        <taxon>Eukaryota</taxon>
        <taxon>Metazoa</taxon>
        <taxon>Ecdysozoa</taxon>
        <taxon>Arthropoda</taxon>
        <taxon>Hexapoda</taxon>
        <taxon>Insecta</taxon>
        <taxon>Pterygota</taxon>
        <taxon>Neoptera</taxon>
        <taxon>Paraneoptera</taxon>
        <taxon>Thysanoptera</taxon>
        <taxon>Terebrantia</taxon>
        <taxon>Thripoidea</taxon>
        <taxon>Thripidae</taxon>
        <taxon>Frankliniella</taxon>
    </lineage>
</organism>
<feature type="compositionally biased region" description="Polar residues" evidence="1">
    <location>
        <begin position="349"/>
        <end position="358"/>
    </location>
</feature>
<feature type="compositionally biased region" description="Acidic residues" evidence="1">
    <location>
        <begin position="1"/>
        <end position="23"/>
    </location>
</feature>
<feature type="compositionally biased region" description="Low complexity" evidence="1">
    <location>
        <begin position="530"/>
        <end position="539"/>
    </location>
</feature>
<gene>
    <name evidence="2" type="ORF">KUF71_020640</name>
</gene>
<evidence type="ECO:0000313" key="3">
    <source>
        <dbReference type="Proteomes" id="UP001219518"/>
    </source>
</evidence>
<feature type="non-terminal residue" evidence="2">
    <location>
        <position position="1"/>
    </location>
</feature>
<keyword evidence="2" id="KW-0238">DNA-binding</keyword>
<dbReference type="Proteomes" id="UP001219518">
    <property type="component" value="Unassembled WGS sequence"/>
</dbReference>
<keyword evidence="2" id="KW-0371">Homeobox</keyword>
<sequence length="539" mass="56966">MDEDDVGEEEEDEDDEDEDEEDGVVPTGKLVHPRLRIVGLGPKDSLDDEFHENLIYRGLFRKKSVSLEDTSTADPDLAVFSRDQFRRQSHRFEGGPQGQHVRDEGGSPRTSPGPGRALTTRRMNGKAGPGARSSPFASSDSLAETNGIWNESQVTVLQADSDNNSAADLSLLQPLRGHSLHPSTAHGSALSPSSRRKHMLMVQHQQRSSIDTDVLDEDPEPVQTRPQPPKVTVTAARETQNHRQQQQQQQQQQAAEGSHTQGKHTSQQGPYKGSSAAGGSEHDTTTEDYITATENNSGTDTSSRRSGAGAGAALEEGSAAAGDEAAEAVTLAGDHPPPREPVRNGGGSSFESASSHYSLSRADALCEDQHQIMPLAPDESSSEGQTLRAKPLPEPPPAQGLRSGTPLSADESSSCGRTRRDWTEEEKRRVKRGFKLDFVPEGSAGAAGGGAAASREAGKRTPNGRRAAKDRHSPGRSPGRAGQAGSAAGRAAAVRDANGALARSPGEHDGLRTASPRATPDELAAPCSVHGAHGAHGAH</sequence>
<feature type="compositionally biased region" description="Basic and acidic residues" evidence="1">
    <location>
        <begin position="84"/>
        <end position="93"/>
    </location>
</feature>
<dbReference type="GO" id="GO:0003677">
    <property type="term" value="F:DNA binding"/>
    <property type="evidence" value="ECO:0007669"/>
    <property type="project" value="UniProtKB-KW"/>
</dbReference>
<reference evidence="2" key="2">
    <citation type="journal article" date="2023" name="BMC Genomics">
        <title>Pest status, molecular evolution, and epigenetic factors derived from the genome assembly of Frankliniella fusca, a thysanopteran phytovirus vector.</title>
        <authorList>
            <person name="Catto M.A."/>
            <person name="Labadie P.E."/>
            <person name="Jacobson A.L."/>
            <person name="Kennedy G.G."/>
            <person name="Srinivasan R."/>
            <person name="Hunt B.G."/>
        </authorList>
    </citation>
    <scope>NUCLEOTIDE SEQUENCE</scope>
    <source>
        <strain evidence="2">PL_HMW_Pooled</strain>
    </source>
</reference>
<feature type="compositionally biased region" description="Low complexity" evidence="1">
    <location>
        <begin position="244"/>
        <end position="253"/>
    </location>
</feature>
<reference evidence="2" key="1">
    <citation type="submission" date="2021-07" db="EMBL/GenBank/DDBJ databases">
        <authorList>
            <person name="Catto M.A."/>
            <person name="Jacobson A."/>
            <person name="Kennedy G."/>
            <person name="Labadie P."/>
            <person name="Hunt B.G."/>
            <person name="Srinivasan R."/>
        </authorList>
    </citation>
    <scope>NUCLEOTIDE SEQUENCE</scope>
    <source>
        <strain evidence="2">PL_HMW_Pooled</strain>
        <tissue evidence="2">Head</tissue>
    </source>
</reference>
<evidence type="ECO:0000313" key="2">
    <source>
        <dbReference type="EMBL" id="KAK3910936.1"/>
    </source>
</evidence>
<name>A0AAE1GY92_9NEOP</name>
<feature type="compositionally biased region" description="Polar residues" evidence="1">
    <location>
        <begin position="254"/>
        <end position="269"/>
    </location>
</feature>
<dbReference type="PANTHER" id="PTHR47644:SF1">
    <property type="entry name" value="PDZ DOMAIN-CONTAINING PROTEIN"/>
    <property type="match status" value="1"/>
</dbReference>
<feature type="compositionally biased region" description="Low complexity" evidence="1">
    <location>
        <begin position="107"/>
        <end position="116"/>
    </location>
</feature>
<evidence type="ECO:0000256" key="1">
    <source>
        <dbReference type="SAM" id="MobiDB-lite"/>
    </source>
</evidence>
<feature type="compositionally biased region" description="Polar residues" evidence="1">
    <location>
        <begin position="292"/>
        <end position="305"/>
    </location>
</feature>
<feature type="compositionally biased region" description="Polar residues" evidence="1">
    <location>
        <begin position="135"/>
        <end position="144"/>
    </location>
</feature>
<proteinExistence type="predicted"/>